<gene>
    <name evidence="4" type="ORF">S01H1_23382</name>
</gene>
<dbReference type="InterPro" id="IPR056179">
    <property type="entry name" value="DHQS_C"/>
</dbReference>
<evidence type="ECO:0000313" key="4">
    <source>
        <dbReference type="EMBL" id="GAF97214.1"/>
    </source>
</evidence>
<dbReference type="EMBL" id="BARS01013482">
    <property type="protein sequence ID" value="GAF97214.1"/>
    <property type="molecule type" value="Genomic_DNA"/>
</dbReference>
<protein>
    <recommendedName>
        <fullName evidence="3">3-dehydroquinate synthase C-terminal domain-containing protein</fullName>
    </recommendedName>
</protein>
<sequence>IDPLALATLDEAEMRSGWAEVIKAGMIGSPSLFEHLEERGDKPLLSIRRHSSVQVIAEAIRVKVAIVEEDPYESGRRAVLNLGHTFGHALEVLSGFTLRHGEAVSIGMVAATRTAVALGLCDEAVEGRLPALLQRFGLPTRYEGYEP</sequence>
<evidence type="ECO:0000259" key="3">
    <source>
        <dbReference type="Pfam" id="PF24621"/>
    </source>
</evidence>
<dbReference type="InterPro" id="IPR050071">
    <property type="entry name" value="Dehydroquinate_synthase"/>
</dbReference>
<dbReference type="PANTHER" id="PTHR43622:SF7">
    <property type="entry name" value="3-DEHYDROQUINATE SYNTHASE, CHLOROPLASTIC"/>
    <property type="match status" value="1"/>
</dbReference>
<dbReference type="AlphaFoldDB" id="X0TVD5"/>
<feature type="non-terminal residue" evidence="4">
    <location>
        <position position="147"/>
    </location>
</feature>
<keyword evidence="2" id="KW-0456">Lyase</keyword>
<evidence type="ECO:0000256" key="2">
    <source>
        <dbReference type="ARBA" id="ARBA00023239"/>
    </source>
</evidence>
<dbReference type="SUPFAM" id="SSF56796">
    <property type="entry name" value="Dehydroquinate synthase-like"/>
    <property type="match status" value="1"/>
</dbReference>
<reference evidence="4" key="1">
    <citation type="journal article" date="2014" name="Front. Microbiol.">
        <title>High frequency of phylogenetically diverse reductive dehalogenase-homologous genes in deep subseafloor sedimentary metagenomes.</title>
        <authorList>
            <person name="Kawai M."/>
            <person name="Futagami T."/>
            <person name="Toyoda A."/>
            <person name="Takaki Y."/>
            <person name="Nishi S."/>
            <person name="Hori S."/>
            <person name="Arai W."/>
            <person name="Tsubouchi T."/>
            <person name="Morono Y."/>
            <person name="Uchiyama I."/>
            <person name="Ito T."/>
            <person name="Fujiyama A."/>
            <person name="Inagaki F."/>
            <person name="Takami H."/>
        </authorList>
    </citation>
    <scope>NUCLEOTIDE SEQUENCE</scope>
    <source>
        <strain evidence="4">Expedition CK06-06</strain>
    </source>
</reference>
<dbReference type="GO" id="GO:0003856">
    <property type="term" value="F:3-dehydroquinate synthase activity"/>
    <property type="evidence" value="ECO:0007669"/>
    <property type="project" value="TreeGrafter"/>
</dbReference>
<dbReference type="PANTHER" id="PTHR43622">
    <property type="entry name" value="3-DEHYDROQUINATE SYNTHASE"/>
    <property type="match status" value="1"/>
</dbReference>
<name>X0TVD5_9ZZZZ</name>
<dbReference type="Pfam" id="PF24621">
    <property type="entry name" value="DHQS_C"/>
    <property type="match status" value="1"/>
</dbReference>
<dbReference type="GO" id="GO:0009073">
    <property type="term" value="P:aromatic amino acid family biosynthetic process"/>
    <property type="evidence" value="ECO:0007669"/>
    <property type="project" value="TreeGrafter"/>
</dbReference>
<feature type="non-terminal residue" evidence="4">
    <location>
        <position position="1"/>
    </location>
</feature>
<comment type="caution">
    <text evidence="4">The sequence shown here is derived from an EMBL/GenBank/DDBJ whole genome shotgun (WGS) entry which is preliminary data.</text>
</comment>
<organism evidence="4">
    <name type="scientific">marine sediment metagenome</name>
    <dbReference type="NCBI Taxonomy" id="412755"/>
    <lineage>
        <taxon>unclassified sequences</taxon>
        <taxon>metagenomes</taxon>
        <taxon>ecological metagenomes</taxon>
    </lineage>
</organism>
<dbReference type="Gene3D" id="1.20.1090.10">
    <property type="entry name" value="Dehydroquinate synthase-like - alpha domain"/>
    <property type="match status" value="1"/>
</dbReference>
<proteinExistence type="predicted"/>
<keyword evidence="1" id="KW-0520">NAD</keyword>
<accession>X0TVD5</accession>
<evidence type="ECO:0000256" key="1">
    <source>
        <dbReference type="ARBA" id="ARBA00023027"/>
    </source>
</evidence>
<feature type="domain" description="3-dehydroquinate synthase C-terminal" evidence="3">
    <location>
        <begin position="17"/>
        <end position="143"/>
    </location>
</feature>